<proteinExistence type="predicted"/>
<evidence type="ECO:0000313" key="1">
    <source>
        <dbReference type="EMBL" id="KOH46266.1"/>
    </source>
</evidence>
<sequence length="40" mass="4585">MQTKIIKPAAFPPVHTKVSEFRFLMIGNVAPIIHWPEPDQ</sequence>
<comment type="caution">
    <text evidence="1">The sequence shown here is derived from an EMBL/GenBank/DDBJ whole genome shotgun (WGS) entry which is preliminary data.</text>
</comment>
<accession>A0A0L8VCT5</accession>
<organism evidence="1 2">
    <name type="scientific">Sunxiuqinia dokdonensis</name>
    <dbReference type="NCBI Taxonomy" id="1409788"/>
    <lineage>
        <taxon>Bacteria</taxon>
        <taxon>Pseudomonadati</taxon>
        <taxon>Bacteroidota</taxon>
        <taxon>Bacteroidia</taxon>
        <taxon>Marinilabiliales</taxon>
        <taxon>Prolixibacteraceae</taxon>
        <taxon>Sunxiuqinia</taxon>
    </lineage>
</organism>
<name>A0A0L8VCT5_9BACT</name>
<evidence type="ECO:0000313" key="2">
    <source>
        <dbReference type="Proteomes" id="UP000036958"/>
    </source>
</evidence>
<dbReference type="AlphaFoldDB" id="A0A0L8VCT5"/>
<dbReference type="EMBL" id="LGIA01000036">
    <property type="protein sequence ID" value="KOH46266.1"/>
    <property type="molecule type" value="Genomic_DNA"/>
</dbReference>
<gene>
    <name evidence="1" type="ORF">NC99_09310</name>
</gene>
<dbReference type="Proteomes" id="UP000036958">
    <property type="component" value="Unassembled WGS sequence"/>
</dbReference>
<protein>
    <submittedName>
        <fullName evidence="1">Uncharacterized protein</fullName>
    </submittedName>
</protein>
<keyword evidence="2" id="KW-1185">Reference proteome</keyword>
<reference evidence="2" key="1">
    <citation type="submission" date="2015-07" db="EMBL/GenBank/DDBJ databases">
        <title>Genome sequencing of Sunxiuqinia dokdonensis strain SK.</title>
        <authorList>
            <person name="Ahn S."/>
            <person name="Kim B.-C."/>
        </authorList>
    </citation>
    <scope>NUCLEOTIDE SEQUENCE [LARGE SCALE GENOMIC DNA]</scope>
    <source>
        <strain evidence="2">SK</strain>
    </source>
</reference>
<dbReference type="STRING" id="1409788.NC99_09310"/>